<evidence type="ECO:0000256" key="1">
    <source>
        <dbReference type="SAM" id="MobiDB-lite"/>
    </source>
</evidence>
<keyword evidence="3" id="KW-1185">Reference proteome</keyword>
<dbReference type="AlphaFoldDB" id="A0A9P0NFI2"/>
<feature type="compositionally biased region" description="Polar residues" evidence="1">
    <location>
        <begin position="85"/>
        <end position="96"/>
    </location>
</feature>
<dbReference type="EMBL" id="OU899035">
    <property type="protein sequence ID" value="CAH1724299.1"/>
    <property type="molecule type" value="Genomic_DNA"/>
</dbReference>
<evidence type="ECO:0000313" key="2">
    <source>
        <dbReference type="EMBL" id="CAH1724299.1"/>
    </source>
</evidence>
<reference evidence="2" key="2">
    <citation type="submission" date="2022-10" db="EMBL/GenBank/DDBJ databases">
        <authorList>
            <consortium name="ENA_rothamsted_submissions"/>
            <consortium name="culmorum"/>
            <person name="King R."/>
        </authorList>
    </citation>
    <scope>NUCLEOTIDE SEQUENCE</scope>
</reference>
<protein>
    <submittedName>
        <fullName evidence="2">Uncharacterized protein</fullName>
    </submittedName>
</protein>
<organism evidence="2 3">
    <name type="scientific">Aphis gossypii</name>
    <name type="common">Cotton aphid</name>
    <dbReference type="NCBI Taxonomy" id="80765"/>
    <lineage>
        <taxon>Eukaryota</taxon>
        <taxon>Metazoa</taxon>
        <taxon>Ecdysozoa</taxon>
        <taxon>Arthropoda</taxon>
        <taxon>Hexapoda</taxon>
        <taxon>Insecta</taxon>
        <taxon>Pterygota</taxon>
        <taxon>Neoptera</taxon>
        <taxon>Paraneoptera</taxon>
        <taxon>Hemiptera</taxon>
        <taxon>Sternorrhyncha</taxon>
        <taxon>Aphidomorpha</taxon>
        <taxon>Aphidoidea</taxon>
        <taxon>Aphididae</taxon>
        <taxon>Aphidini</taxon>
        <taxon>Aphis</taxon>
        <taxon>Aphis</taxon>
    </lineage>
</organism>
<accession>A0A9P0NFI2</accession>
<name>A0A9P0NFI2_APHGO</name>
<gene>
    <name evidence="2" type="ORF">APHIGO_LOCUS5625</name>
</gene>
<proteinExistence type="predicted"/>
<dbReference type="Proteomes" id="UP001154329">
    <property type="component" value="Chromosome 2"/>
</dbReference>
<sequence>MGRWKTTYMSSERVSKLFRNDTINDYNSGDRKTTEWQRRHYYIIIIHERRLPPFTKHPKQIRETNNNFYLEQAAVPRVRVKTGRHTQQNRVVTPSPHQHDNRSRDSFVIGRKRWSGLPGGGILRTLELQG</sequence>
<evidence type="ECO:0000313" key="3">
    <source>
        <dbReference type="Proteomes" id="UP001154329"/>
    </source>
</evidence>
<reference evidence="2" key="1">
    <citation type="submission" date="2022-02" db="EMBL/GenBank/DDBJ databases">
        <authorList>
            <person name="King R."/>
        </authorList>
    </citation>
    <scope>NUCLEOTIDE SEQUENCE</scope>
</reference>
<feature type="region of interest" description="Disordered" evidence="1">
    <location>
        <begin position="81"/>
        <end position="107"/>
    </location>
</feature>